<comment type="caution">
    <text evidence="2">The sequence shown here is derived from an EMBL/GenBank/DDBJ whole genome shotgun (WGS) entry which is preliminary data.</text>
</comment>
<evidence type="ECO:0000313" key="2">
    <source>
        <dbReference type="EMBL" id="GEM77963.1"/>
    </source>
</evidence>
<feature type="chain" id="PRO_5021974180" evidence="1">
    <location>
        <begin position="21"/>
        <end position="469"/>
    </location>
</feature>
<sequence length="469" mass="50399">MKLNTLTTLILLSISTGAVAEDLVTFKQGDYITASDMNNNFQVLLDKVSNPQSLSSAAFYDVDCSEDETQLAQFTSASHNSDFVVIQIEGDCLWDNAEATRGQMLFTTHPDSSETASIQSSGSLHIDRPNVGFTNLIVPNGFHYDGGGSGWIENITVNEGAVYLVDGNATLAFNNIQADANLEVINGSRVWLNQDAIFNNLIVSSSQFATNSSIQANYVEVKNNGYSWIPNLTAFSEVILRRGGVLSGDSLDTTWLEMRENSAVNLLNLSVSDGIAMRLGAILKVDDTIDVTNNFFVDSGSKVQASTVTSGDMIQAFNGSIFKVDSASALTIEAQINSVISGGSLTADNINVSRSASIDASNLSVTNNIYAAERSTITASTVSTGTIGLFSSDMAVYDQLNIANFDADHELKWSLGAYSTLRSPSVDANSMSADVFNYLCANADQGTTEFRYGEVNGNYLWFPGNCNDF</sequence>
<keyword evidence="3" id="KW-1185">Reference proteome</keyword>
<protein>
    <submittedName>
        <fullName evidence="2">Uncharacterized protein</fullName>
    </submittedName>
</protein>
<evidence type="ECO:0000313" key="3">
    <source>
        <dbReference type="Proteomes" id="UP000321113"/>
    </source>
</evidence>
<gene>
    <name evidence="2" type="ORF">VSU01S_02080</name>
</gene>
<dbReference type="RefSeq" id="WP_119008856.1">
    <property type="nucleotide sequence ID" value="NZ_BJXK01000001.1"/>
</dbReference>
<evidence type="ECO:0000256" key="1">
    <source>
        <dbReference type="SAM" id="SignalP"/>
    </source>
</evidence>
<dbReference type="Proteomes" id="UP000321113">
    <property type="component" value="Unassembled WGS sequence"/>
</dbReference>
<reference evidence="2 3" key="1">
    <citation type="submission" date="2019-07" db="EMBL/GenBank/DDBJ databases">
        <title>Whole genome shotgun sequence of Vibrio superstes NBRC 103154.</title>
        <authorList>
            <person name="Hosoyama A."/>
            <person name="Uohara A."/>
            <person name="Ohji S."/>
            <person name="Ichikawa N."/>
        </authorList>
    </citation>
    <scope>NUCLEOTIDE SEQUENCE [LARGE SCALE GENOMIC DNA]</scope>
    <source>
        <strain evidence="2 3">NBRC 103154</strain>
    </source>
</reference>
<keyword evidence="1" id="KW-0732">Signal</keyword>
<proteinExistence type="predicted"/>
<accession>A0A511QKV4</accession>
<dbReference type="EMBL" id="BJXK01000001">
    <property type="protein sequence ID" value="GEM77963.1"/>
    <property type="molecule type" value="Genomic_DNA"/>
</dbReference>
<organism evidence="2 3">
    <name type="scientific">Vibrio superstes NBRC 103154</name>
    <dbReference type="NCBI Taxonomy" id="1219062"/>
    <lineage>
        <taxon>Bacteria</taxon>
        <taxon>Pseudomonadati</taxon>
        <taxon>Pseudomonadota</taxon>
        <taxon>Gammaproteobacteria</taxon>
        <taxon>Vibrionales</taxon>
        <taxon>Vibrionaceae</taxon>
        <taxon>Vibrio</taxon>
    </lineage>
</organism>
<feature type="signal peptide" evidence="1">
    <location>
        <begin position="1"/>
        <end position="20"/>
    </location>
</feature>
<dbReference type="OrthoDB" id="9804984at2"/>
<dbReference type="AlphaFoldDB" id="A0A511QKV4"/>
<name>A0A511QKV4_9VIBR</name>